<name>A0A7Y9HE12_9ACTN</name>
<proteinExistence type="predicted"/>
<dbReference type="Proteomes" id="UP000530403">
    <property type="component" value="Unassembled WGS sequence"/>
</dbReference>
<dbReference type="EMBL" id="JACCCF010000001">
    <property type="protein sequence ID" value="NYE42573.1"/>
    <property type="molecule type" value="Genomic_DNA"/>
</dbReference>
<dbReference type="AlphaFoldDB" id="A0A7Y9HE12"/>
<reference evidence="1 2" key="1">
    <citation type="submission" date="2020-07" db="EMBL/GenBank/DDBJ databases">
        <title>Sequencing the genomes of 1000 actinobacteria strains.</title>
        <authorList>
            <person name="Klenk H.-P."/>
        </authorList>
    </citation>
    <scope>NUCLEOTIDE SEQUENCE [LARGE SCALE GENOMIC DNA]</scope>
    <source>
        <strain evidence="1 2">DSM 41455</strain>
    </source>
</reference>
<sequence length="39" mass="4275">MRKALIQTSAYWETRHYDVVDPRVDAARSPTATPASAAA</sequence>
<comment type="caution">
    <text evidence="1">The sequence shown here is derived from an EMBL/GenBank/DDBJ whole genome shotgun (WGS) entry which is preliminary data.</text>
</comment>
<accession>A0A7Y9HE12</accession>
<gene>
    <name evidence="1" type="ORF">HEB29_003584</name>
</gene>
<evidence type="ECO:0000313" key="1">
    <source>
        <dbReference type="EMBL" id="NYE42573.1"/>
    </source>
</evidence>
<evidence type="ECO:0000313" key="2">
    <source>
        <dbReference type="Proteomes" id="UP000530403"/>
    </source>
</evidence>
<protein>
    <submittedName>
        <fullName evidence="1">Uncharacterized protein</fullName>
    </submittedName>
</protein>
<organism evidence="1 2">
    <name type="scientific">Streptomyces fulvorobeus</name>
    <dbReference type="NCBI Taxonomy" id="284028"/>
    <lineage>
        <taxon>Bacteria</taxon>
        <taxon>Bacillati</taxon>
        <taxon>Actinomycetota</taxon>
        <taxon>Actinomycetes</taxon>
        <taxon>Kitasatosporales</taxon>
        <taxon>Streptomycetaceae</taxon>
        <taxon>Streptomyces</taxon>
    </lineage>
</organism>